<sequence>MGSVSFQILSDLHLETHPSYNSFTFPQTAANLALLGDIGHVANNQLFTFLEAQLLRYSTVFFLLGNHEPYHMSFKLAKTKMRQFQSKMDRRSLLGKFIFLDQTRYDITEKLSILGCTLFSRISPQQEFAVERRMVDFRDILRWTVDDHNAAHESDVSWLNAEVMKIETEEPHRQIVVFTHHSPCKDRCQHLRHKDSEVWTGFATNLSDQVCWQGRNVTAWASGHTHFNYSFLDETGKMVLSNQKGYRLFPSEEFNAGRVSTFGDKTTVSEALE</sequence>
<reference evidence="2" key="2">
    <citation type="submission" date="2023-01" db="EMBL/GenBank/DDBJ databases">
        <authorList>
            <person name="Petersen C."/>
        </authorList>
    </citation>
    <scope>NUCLEOTIDE SEQUENCE</scope>
    <source>
        <strain evidence="2">IBT 17514</strain>
    </source>
</reference>
<dbReference type="Gene3D" id="3.60.21.10">
    <property type="match status" value="1"/>
</dbReference>
<feature type="domain" description="Calcineurin-like phosphoesterase" evidence="1">
    <location>
        <begin position="9"/>
        <end position="226"/>
    </location>
</feature>
<dbReference type="AlphaFoldDB" id="A0AAD6MTF8"/>
<dbReference type="EMBL" id="JAQJAN010000013">
    <property type="protein sequence ID" value="KAJ5712817.1"/>
    <property type="molecule type" value="Genomic_DNA"/>
</dbReference>
<dbReference type="InterPro" id="IPR004843">
    <property type="entry name" value="Calcineurin-like_PHP"/>
</dbReference>
<dbReference type="PANTHER" id="PTHR37844">
    <property type="entry name" value="SER/THR PROTEIN PHOSPHATASE SUPERFAMILY (AFU_ORTHOLOGUE AFUA_1G14840)"/>
    <property type="match status" value="1"/>
</dbReference>
<name>A0AAD6MTF8_9EURO</name>
<keyword evidence="3" id="KW-1185">Reference proteome</keyword>
<dbReference type="InterPro" id="IPR029052">
    <property type="entry name" value="Metallo-depent_PP-like"/>
</dbReference>
<dbReference type="GO" id="GO:0016787">
    <property type="term" value="F:hydrolase activity"/>
    <property type="evidence" value="ECO:0007669"/>
    <property type="project" value="InterPro"/>
</dbReference>
<dbReference type="Pfam" id="PF00149">
    <property type="entry name" value="Metallophos"/>
    <property type="match status" value="1"/>
</dbReference>
<organism evidence="2 3">
    <name type="scientific">Penicillium malachiteum</name>
    <dbReference type="NCBI Taxonomy" id="1324776"/>
    <lineage>
        <taxon>Eukaryota</taxon>
        <taxon>Fungi</taxon>
        <taxon>Dikarya</taxon>
        <taxon>Ascomycota</taxon>
        <taxon>Pezizomycotina</taxon>
        <taxon>Eurotiomycetes</taxon>
        <taxon>Eurotiomycetidae</taxon>
        <taxon>Eurotiales</taxon>
        <taxon>Aspergillaceae</taxon>
        <taxon>Penicillium</taxon>
    </lineage>
</organism>
<reference evidence="2" key="1">
    <citation type="journal article" date="2023" name="IMA Fungus">
        <title>Comparative genomic study of the Penicillium genus elucidates a diverse pangenome and 15 lateral gene transfer events.</title>
        <authorList>
            <person name="Petersen C."/>
            <person name="Sorensen T."/>
            <person name="Nielsen M.R."/>
            <person name="Sondergaard T.E."/>
            <person name="Sorensen J.L."/>
            <person name="Fitzpatrick D.A."/>
            <person name="Frisvad J.C."/>
            <person name="Nielsen K.L."/>
        </authorList>
    </citation>
    <scope>NUCLEOTIDE SEQUENCE</scope>
    <source>
        <strain evidence="2">IBT 17514</strain>
    </source>
</reference>
<accession>A0AAD6MTF8</accession>
<gene>
    <name evidence="2" type="ORF">N7493_009285</name>
</gene>
<protein>
    <recommendedName>
        <fullName evidence="1">Calcineurin-like phosphoesterase domain-containing protein</fullName>
    </recommendedName>
</protein>
<comment type="caution">
    <text evidence="2">The sequence shown here is derived from an EMBL/GenBank/DDBJ whole genome shotgun (WGS) entry which is preliminary data.</text>
</comment>
<dbReference type="PANTHER" id="PTHR37844:SF2">
    <property type="entry name" value="SER_THR PROTEIN PHOSPHATASE SUPERFAMILY (AFU_ORTHOLOGUE AFUA_1G14840)"/>
    <property type="match status" value="1"/>
</dbReference>
<evidence type="ECO:0000313" key="2">
    <source>
        <dbReference type="EMBL" id="KAJ5712817.1"/>
    </source>
</evidence>
<dbReference type="SUPFAM" id="SSF56300">
    <property type="entry name" value="Metallo-dependent phosphatases"/>
    <property type="match status" value="1"/>
</dbReference>
<dbReference type="Proteomes" id="UP001215712">
    <property type="component" value="Unassembled WGS sequence"/>
</dbReference>
<evidence type="ECO:0000259" key="1">
    <source>
        <dbReference type="Pfam" id="PF00149"/>
    </source>
</evidence>
<proteinExistence type="predicted"/>
<evidence type="ECO:0000313" key="3">
    <source>
        <dbReference type="Proteomes" id="UP001215712"/>
    </source>
</evidence>